<evidence type="ECO:0000313" key="3">
    <source>
        <dbReference type="EMBL" id="EFX04456.1"/>
    </source>
</evidence>
<dbReference type="SUPFAM" id="SSF81383">
    <property type="entry name" value="F-box domain"/>
    <property type="match status" value="1"/>
</dbReference>
<dbReference type="STRING" id="655863.F0XFK2"/>
<dbReference type="Proteomes" id="UP000007796">
    <property type="component" value="Unassembled WGS sequence"/>
</dbReference>
<evidence type="ECO:0000259" key="2">
    <source>
        <dbReference type="PROSITE" id="PS50181"/>
    </source>
</evidence>
<dbReference type="EMBL" id="GL629765">
    <property type="protein sequence ID" value="EFX04456.1"/>
    <property type="molecule type" value="Genomic_DNA"/>
</dbReference>
<organism evidence="4">
    <name type="scientific">Grosmannia clavigera (strain kw1407 / UAMH 11150)</name>
    <name type="common">Blue stain fungus</name>
    <name type="synonym">Graphiocladiella clavigera</name>
    <dbReference type="NCBI Taxonomy" id="655863"/>
    <lineage>
        <taxon>Eukaryota</taxon>
        <taxon>Fungi</taxon>
        <taxon>Dikarya</taxon>
        <taxon>Ascomycota</taxon>
        <taxon>Pezizomycotina</taxon>
        <taxon>Sordariomycetes</taxon>
        <taxon>Sordariomycetidae</taxon>
        <taxon>Ophiostomatales</taxon>
        <taxon>Ophiostomataceae</taxon>
        <taxon>Leptographium</taxon>
    </lineage>
</organism>
<dbReference type="OrthoDB" id="3226064at2759"/>
<dbReference type="RefSeq" id="XP_014173938.1">
    <property type="nucleotide sequence ID" value="XM_014318463.1"/>
</dbReference>
<evidence type="ECO:0000313" key="4">
    <source>
        <dbReference type="Proteomes" id="UP000007796"/>
    </source>
</evidence>
<dbReference type="eggNOG" id="ENOG502RP4Z">
    <property type="taxonomic scope" value="Eukaryota"/>
</dbReference>
<dbReference type="Pfam" id="PF12937">
    <property type="entry name" value="F-box-like"/>
    <property type="match status" value="1"/>
</dbReference>
<feature type="domain" description="F-box" evidence="2">
    <location>
        <begin position="1"/>
        <end position="48"/>
    </location>
</feature>
<keyword evidence="4" id="KW-1185">Reference proteome</keyword>
<accession>F0XFK2</accession>
<dbReference type="HOGENOM" id="CLU_019366_0_0_1"/>
<reference evidence="3 4" key="1">
    <citation type="journal article" date="2011" name="Proc. Natl. Acad. Sci. U.S.A.">
        <title>Genome and transcriptome analyses of the mountain pine beetle-fungal symbiont Grosmannia clavigera, a lodgepole pine pathogen.</title>
        <authorList>
            <person name="DiGuistini S."/>
            <person name="Wang Y."/>
            <person name="Liao N.Y."/>
            <person name="Taylor G."/>
            <person name="Tanguay P."/>
            <person name="Feau N."/>
            <person name="Henrissat B."/>
            <person name="Chan S.K."/>
            <person name="Hesse-Orce U."/>
            <person name="Alamouti S.M."/>
            <person name="Tsui C.K.M."/>
            <person name="Docking R.T."/>
            <person name="Levasseur A."/>
            <person name="Haridas S."/>
            <person name="Robertson G."/>
            <person name="Birol I."/>
            <person name="Holt R.A."/>
            <person name="Marra M.A."/>
            <person name="Hamelin R.C."/>
            <person name="Hirst M."/>
            <person name="Jones S.J.M."/>
            <person name="Bohlmann J."/>
            <person name="Breuil C."/>
        </authorList>
    </citation>
    <scope>NUCLEOTIDE SEQUENCE [LARGE SCALE GENOMIC DNA]</scope>
    <source>
        <strain evidence="4">kw1407 / UAMH 11150</strain>
    </source>
</reference>
<proteinExistence type="predicted"/>
<dbReference type="InterPro" id="IPR001810">
    <property type="entry name" value="F-box_dom"/>
</dbReference>
<gene>
    <name evidence="3" type="ORF">CMQ_1384</name>
</gene>
<dbReference type="GeneID" id="25974256"/>
<evidence type="ECO:0000256" key="1">
    <source>
        <dbReference type="SAM" id="MobiDB-lite"/>
    </source>
</evidence>
<dbReference type="CDD" id="cd09917">
    <property type="entry name" value="F-box_SF"/>
    <property type="match status" value="1"/>
</dbReference>
<protein>
    <submittedName>
        <fullName evidence="3">F-box domain protein, cyclin-like protein</fullName>
    </submittedName>
</protein>
<dbReference type="AlphaFoldDB" id="F0XFK2"/>
<feature type="region of interest" description="Disordered" evidence="1">
    <location>
        <begin position="467"/>
        <end position="486"/>
    </location>
</feature>
<sequence>MAVLTQLPPEIIHAIFSSCSPDDLVSLGLVNRWGRDFVHDNNALCRSVYCSHFVRPCLTLPKSELPFVHATVTRILSHSAQIQPGSADTLFAHRTFRNAKILAELLGSKSNERAFMCRSFLFENGRDWRMRLHFPQAPVEEQQMSAELHCLYGTMIQQYQDDFVDFDTYPHAASKVYDIRSYTRNTGWGPFMADGSGRGDWEKIEAILIALRHNAVAKGLMKFPVISEVWNHSFGGAWPRSYVPIRRDVSITPREIEPLDLQDPYNVTGTWMRIICFLDYRDFFHFNFPDENALPADRPRRPLNEEEEARLVIMKLHVTKIDPPDEYGHPDYPIVHFEGMSHSMDNPWDDNANSNLRGTCRMTKHGEVHWTTFYIVEGQERWRSESLQLGGVRSGRGVVGNWFDANYEIQGPCGPTAFWKLHEKEPLKGDDSRLETFPYFLAGPTDINISIVISIDHHHFAVANNFYDEDEDEEYQDEGEGEDDTD</sequence>
<dbReference type="InterPro" id="IPR036047">
    <property type="entry name" value="F-box-like_dom_sf"/>
</dbReference>
<dbReference type="InParanoid" id="F0XFK2"/>
<dbReference type="PROSITE" id="PS50181">
    <property type="entry name" value="FBOX"/>
    <property type="match status" value="1"/>
</dbReference>
<name>F0XFK2_GROCL</name>